<dbReference type="PANTHER" id="PTHR45698:SF1">
    <property type="entry name" value="TRACE AMINE-ASSOCIATED RECEPTOR 13C-LIKE"/>
    <property type="match status" value="1"/>
</dbReference>
<evidence type="ECO:0000313" key="8">
    <source>
        <dbReference type="Proteomes" id="UP000267029"/>
    </source>
</evidence>
<organism evidence="9">
    <name type="scientific">Mesocestoides corti</name>
    <name type="common">Flatworm</name>
    <dbReference type="NCBI Taxonomy" id="53468"/>
    <lineage>
        <taxon>Eukaryota</taxon>
        <taxon>Metazoa</taxon>
        <taxon>Spiralia</taxon>
        <taxon>Lophotrochozoa</taxon>
        <taxon>Platyhelminthes</taxon>
        <taxon>Cestoda</taxon>
        <taxon>Eucestoda</taxon>
        <taxon>Cyclophyllidea</taxon>
        <taxon>Mesocestoididae</taxon>
        <taxon>Mesocestoides</taxon>
    </lineage>
</organism>
<evidence type="ECO:0000256" key="2">
    <source>
        <dbReference type="ARBA" id="ARBA00022692"/>
    </source>
</evidence>
<dbReference type="Proteomes" id="UP000267029">
    <property type="component" value="Unassembled WGS sequence"/>
</dbReference>
<keyword evidence="8" id="KW-1185">Reference proteome</keyword>
<evidence type="ECO:0000256" key="3">
    <source>
        <dbReference type="ARBA" id="ARBA00022989"/>
    </source>
</evidence>
<dbReference type="PANTHER" id="PTHR45698">
    <property type="entry name" value="TRACE AMINE-ASSOCIATED RECEPTOR 19N-RELATED"/>
    <property type="match status" value="1"/>
</dbReference>
<dbReference type="OrthoDB" id="6256425at2759"/>
<feature type="transmembrane region" description="Helical" evidence="5">
    <location>
        <begin position="170"/>
        <end position="190"/>
    </location>
</feature>
<dbReference type="SUPFAM" id="SSF81321">
    <property type="entry name" value="Family A G protein-coupled receptor-like"/>
    <property type="match status" value="1"/>
</dbReference>
<reference evidence="7 8" key="2">
    <citation type="submission" date="2018-10" db="EMBL/GenBank/DDBJ databases">
        <authorList>
            <consortium name="Pathogen Informatics"/>
        </authorList>
    </citation>
    <scope>NUCLEOTIDE SEQUENCE [LARGE SCALE GENOMIC DNA]</scope>
</reference>
<keyword evidence="4 5" id="KW-0472">Membrane</keyword>
<dbReference type="Gene3D" id="1.20.1070.10">
    <property type="entry name" value="Rhodopsin 7-helix transmembrane proteins"/>
    <property type="match status" value="1"/>
</dbReference>
<keyword evidence="3 5" id="KW-1133">Transmembrane helix</keyword>
<gene>
    <name evidence="7" type="ORF">MCOS_LOCUS4934</name>
</gene>
<dbReference type="GO" id="GO:0016020">
    <property type="term" value="C:membrane"/>
    <property type="evidence" value="ECO:0007669"/>
    <property type="project" value="UniProtKB-SubCell"/>
</dbReference>
<reference evidence="9" key="1">
    <citation type="submission" date="2017-02" db="UniProtKB">
        <authorList>
            <consortium name="WormBaseParasite"/>
        </authorList>
    </citation>
    <scope>IDENTIFICATION</scope>
</reference>
<evidence type="ECO:0000256" key="4">
    <source>
        <dbReference type="ARBA" id="ARBA00023136"/>
    </source>
</evidence>
<feature type="transmembrane region" description="Helical" evidence="5">
    <location>
        <begin position="54"/>
        <end position="75"/>
    </location>
</feature>
<evidence type="ECO:0000256" key="1">
    <source>
        <dbReference type="ARBA" id="ARBA00004370"/>
    </source>
</evidence>
<comment type="subcellular location">
    <subcellularLocation>
        <location evidence="1">Membrane</location>
    </subcellularLocation>
</comment>
<proteinExistence type="predicted"/>
<dbReference type="EMBL" id="UXSR01002761">
    <property type="protein sequence ID" value="VDD78931.1"/>
    <property type="molecule type" value="Genomic_DNA"/>
</dbReference>
<dbReference type="AlphaFoldDB" id="A0A0R3UDD5"/>
<evidence type="ECO:0000313" key="9">
    <source>
        <dbReference type="WBParaSite" id="MCOS_0000493301-mRNA-1"/>
    </source>
</evidence>
<dbReference type="InterPro" id="IPR017452">
    <property type="entry name" value="GPCR_Rhodpsn_7TM"/>
</dbReference>
<evidence type="ECO:0000256" key="5">
    <source>
        <dbReference type="SAM" id="Phobius"/>
    </source>
</evidence>
<accession>A0A0R3UDD5</accession>
<evidence type="ECO:0000313" key="7">
    <source>
        <dbReference type="EMBL" id="VDD78931.1"/>
    </source>
</evidence>
<evidence type="ECO:0000259" key="6">
    <source>
        <dbReference type="PROSITE" id="PS50262"/>
    </source>
</evidence>
<name>A0A0R3UDD5_MESCO</name>
<dbReference type="PROSITE" id="PS50262">
    <property type="entry name" value="G_PROTEIN_RECEP_F1_2"/>
    <property type="match status" value="1"/>
</dbReference>
<sequence length="200" mass="23200">MESRDPHSSPRNNQSQALLKNVPRMNHSASDHDFVSKTFWYCIPFTNWPDAIDIFNFIFEISGMILNMLITILLFRLQHGPKTSLTLLRTLAIHSLLSCIINFANDVNPKSISTKSVIFNQIVCVLWHSRFFYWIFTVAAIECLVFFSIDRAILMQKPDLYQFTSEKRRITFFEVTTHVFSVLITAPQILTVNIQSGRCY</sequence>
<feature type="domain" description="G-protein coupled receptors family 1 profile" evidence="6">
    <location>
        <begin position="66"/>
        <end position="200"/>
    </location>
</feature>
<protein>
    <submittedName>
        <fullName evidence="9">G_PROTEIN_RECEP_F1_2 domain-containing protein</fullName>
    </submittedName>
</protein>
<feature type="transmembrane region" description="Helical" evidence="5">
    <location>
        <begin position="87"/>
        <end position="104"/>
    </location>
</feature>
<dbReference type="WBParaSite" id="MCOS_0000493301-mRNA-1">
    <property type="protein sequence ID" value="MCOS_0000493301-mRNA-1"/>
    <property type="gene ID" value="MCOS_0000493301"/>
</dbReference>
<keyword evidence="2 5" id="KW-0812">Transmembrane</keyword>
<dbReference type="STRING" id="53468.A0A0R3UDD5"/>
<feature type="transmembrane region" description="Helical" evidence="5">
    <location>
        <begin position="131"/>
        <end position="149"/>
    </location>
</feature>